<dbReference type="InterPro" id="IPR050833">
    <property type="entry name" value="Poly_Biosynth_Transport"/>
</dbReference>
<dbReference type="EMBL" id="MDZC01000079">
    <property type="protein sequence ID" value="OGX83787.1"/>
    <property type="molecule type" value="Genomic_DNA"/>
</dbReference>
<feature type="transmembrane region" description="Helical" evidence="6">
    <location>
        <begin position="175"/>
        <end position="198"/>
    </location>
</feature>
<feature type="transmembrane region" description="Helical" evidence="6">
    <location>
        <begin position="389"/>
        <end position="411"/>
    </location>
</feature>
<feature type="transmembrane region" description="Helical" evidence="6">
    <location>
        <begin position="147"/>
        <end position="169"/>
    </location>
</feature>
<evidence type="ECO:0000313" key="7">
    <source>
        <dbReference type="EMBL" id="OGX83787.1"/>
    </source>
</evidence>
<dbReference type="CDD" id="cd13128">
    <property type="entry name" value="MATE_Wzx_like"/>
    <property type="match status" value="1"/>
</dbReference>
<evidence type="ECO:0000313" key="8">
    <source>
        <dbReference type="Proteomes" id="UP000177791"/>
    </source>
</evidence>
<evidence type="ECO:0000256" key="3">
    <source>
        <dbReference type="ARBA" id="ARBA00022692"/>
    </source>
</evidence>
<feature type="transmembrane region" description="Helical" evidence="6">
    <location>
        <begin position="365"/>
        <end position="383"/>
    </location>
</feature>
<evidence type="ECO:0000256" key="6">
    <source>
        <dbReference type="SAM" id="Phobius"/>
    </source>
</evidence>
<name>A0A1G1SYU6_9BACT</name>
<keyword evidence="5 6" id="KW-0472">Membrane</keyword>
<feature type="transmembrane region" description="Helical" evidence="6">
    <location>
        <begin position="222"/>
        <end position="244"/>
    </location>
</feature>
<feature type="transmembrane region" description="Helical" evidence="6">
    <location>
        <begin position="256"/>
        <end position="279"/>
    </location>
</feature>
<feature type="transmembrane region" description="Helical" evidence="6">
    <location>
        <begin position="122"/>
        <end position="140"/>
    </location>
</feature>
<feature type="transmembrane region" description="Helical" evidence="6">
    <location>
        <begin position="300"/>
        <end position="325"/>
    </location>
</feature>
<evidence type="ECO:0000256" key="1">
    <source>
        <dbReference type="ARBA" id="ARBA00004651"/>
    </source>
</evidence>
<organism evidence="7 8">
    <name type="scientific">Hymenobacter glacialis</name>
    <dbReference type="NCBI Taxonomy" id="1908236"/>
    <lineage>
        <taxon>Bacteria</taxon>
        <taxon>Pseudomonadati</taxon>
        <taxon>Bacteroidota</taxon>
        <taxon>Cytophagia</taxon>
        <taxon>Cytophagales</taxon>
        <taxon>Hymenobacteraceae</taxon>
        <taxon>Hymenobacter</taxon>
    </lineage>
</organism>
<dbReference type="RefSeq" id="WP_070735245.1">
    <property type="nucleotide sequence ID" value="NZ_MDZC01000079.1"/>
</dbReference>
<dbReference type="STRING" id="1908236.BEN48_03195"/>
<proteinExistence type="predicted"/>
<keyword evidence="8" id="KW-1185">Reference proteome</keyword>
<accession>A0A1G1SYU6</accession>
<dbReference type="GO" id="GO:0005886">
    <property type="term" value="C:plasma membrane"/>
    <property type="evidence" value="ECO:0007669"/>
    <property type="project" value="UniProtKB-SubCell"/>
</dbReference>
<feature type="transmembrane region" description="Helical" evidence="6">
    <location>
        <begin position="20"/>
        <end position="41"/>
    </location>
</feature>
<keyword evidence="2" id="KW-1003">Cell membrane</keyword>
<keyword evidence="4 6" id="KW-1133">Transmembrane helix</keyword>
<dbReference type="AlphaFoldDB" id="A0A1G1SYU6"/>
<dbReference type="OrthoDB" id="9815702at2"/>
<keyword evidence="3 6" id="KW-0812">Transmembrane</keyword>
<feature type="transmembrane region" description="Helical" evidence="6">
    <location>
        <begin position="423"/>
        <end position="440"/>
    </location>
</feature>
<reference evidence="7 8" key="1">
    <citation type="submission" date="2016-08" db="EMBL/GenBank/DDBJ databases">
        <title>Hymenobacter coccineus sp. nov., Hymenobacter lapidarius sp. nov. and Hymenobacter glacialis sp. nov., isolated from Antarctic soil.</title>
        <authorList>
            <person name="Sedlacek I."/>
            <person name="Kralova S."/>
            <person name="Kyrova K."/>
            <person name="Maslanova I."/>
            <person name="Stankova E."/>
            <person name="Vrbovska V."/>
            <person name="Nemec M."/>
            <person name="Bartak M."/>
            <person name="Svec P."/>
            <person name="Busse H.-J."/>
            <person name="Pantucek R."/>
        </authorList>
    </citation>
    <scope>NUCLEOTIDE SEQUENCE [LARGE SCALE GENOMIC DNA]</scope>
    <source>
        <strain evidence="7 8">CCM 8648</strain>
    </source>
</reference>
<evidence type="ECO:0000256" key="4">
    <source>
        <dbReference type="ARBA" id="ARBA00022989"/>
    </source>
</evidence>
<protein>
    <submittedName>
        <fullName evidence="7">Uncharacterized protein</fullName>
    </submittedName>
</protein>
<evidence type="ECO:0000256" key="2">
    <source>
        <dbReference type="ARBA" id="ARBA00022475"/>
    </source>
</evidence>
<evidence type="ECO:0000256" key="5">
    <source>
        <dbReference type="ARBA" id="ARBA00023136"/>
    </source>
</evidence>
<comment type="caution">
    <text evidence="7">The sequence shown here is derived from an EMBL/GenBank/DDBJ whole genome shotgun (WGS) entry which is preliminary data.</text>
</comment>
<feature type="transmembrane region" description="Helical" evidence="6">
    <location>
        <begin position="47"/>
        <end position="66"/>
    </location>
</feature>
<dbReference type="Proteomes" id="UP000177791">
    <property type="component" value="Unassembled WGS sequence"/>
</dbReference>
<gene>
    <name evidence="7" type="ORF">BEN48_03195</name>
</gene>
<dbReference type="Pfam" id="PF01943">
    <property type="entry name" value="Polysacc_synt"/>
    <property type="match status" value="1"/>
</dbReference>
<feature type="transmembrane region" description="Helical" evidence="6">
    <location>
        <begin position="331"/>
        <end position="353"/>
    </location>
</feature>
<dbReference type="PANTHER" id="PTHR30250:SF11">
    <property type="entry name" value="O-ANTIGEN TRANSPORTER-RELATED"/>
    <property type="match status" value="1"/>
</dbReference>
<comment type="subcellular location">
    <subcellularLocation>
        <location evidence="1">Cell membrane</location>
        <topology evidence="1">Multi-pass membrane protein</topology>
    </subcellularLocation>
</comment>
<feature type="transmembrane region" description="Helical" evidence="6">
    <location>
        <begin position="87"/>
        <end position="110"/>
    </location>
</feature>
<sequence>MAKLVKQNSSLFKNFLSLSLLQVANNVLPIISIPIIVRIIGPEKFGVINFASVIMSYFILLTNYGFDLTATRAIALNRNDVEARSHLFNQVLYAKLLLFAVSLLIFLVLLDTLPQLREEKQVAIYSFLIVFSFVLTPNWLYQGMQELYNIAIFNFITKLLFTVCVLVVIKERQDYVWQPLLIGVAHVLVGVVAFAWAVRKYQIRLFYVPLQQVLRHLWSERVIFFSFVSINVYTYATTLILGLVQNSEAVAFFSASWRLVIIMHTIVTIPIGMSLFPYIGESFGISREKGIERIQMTAPFIVYLTALMGAGVWLLAPFIITIFYGQAFAPSIAVLRILCFIPVIMGLSNLMGVQTMVNLKMDRPYTYIIASGGVIGLGLNLWLASQFSYIGGAWAWLLTEASIALIMWVYLRRKGIQVLNGSYFSYAYIAAAVVPLVQTLQRKLGR</sequence>
<dbReference type="InterPro" id="IPR002797">
    <property type="entry name" value="Polysacc_synth"/>
</dbReference>
<dbReference type="PANTHER" id="PTHR30250">
    <property type="entry name" value="PST FAMILY PREDICTED COLANIC ACID TRANSPORTER"/>
    <property type="match status" value="1"/>
</dbReference>